<dbReference type="PANTHER" id="PTHR32114:SF2">
    <property type="entry name" value="ABC TRANSPORTER ABCH.3"/>
    <property type="match status" value="1"/>
</dbReference>
<feature type="domain" description="Rad50/SbcC-type AAA" evidence="5">
    <location>
        <begin position="6"/>
        <end position="210"/>
    </location>
</feature>
<protein>
    <recommendedName>
        <fullName evidence="3">Nuclease SbcCD subunit C</fullName>
    </recommendedName>
</protein>
<dbReference type="InterPro" id="IPR038729">
    <property type="entry name" value="Rad50/SbcC_AAA"/>
</dbReference>
<sequence>MRIRRLSFAGLGPFRAEQEIDFDRLEDVGIYLIAGRTGAGKSTILDAISFALYGSVPRFDGTASRLRSDHSAPEDETFAELDFEAAGRLYRVRRSPEYERPAKRGGGTTRQAAKVALLEHVDGEWRGLSSSARETGADIGRIVGLTKDQFLQVILLAQNRFHEFLLAKNDDRQRLLRTLFATERYDLLRRRLVEQRQESGAALEEERAAVTALADEAVRLTGDEETAPTPPDAEWFRALVTRLDAPLALARDEVAEADAAFRAAETARDETRLVKRAQDRRRSALIEAEELAVAESLVVQQRERIERARRADGVLPLLKGARTAAERAVAASRSRDSAAEAFTAAFDEPADRAAATRAAERLAGTLGALADALADERGLPEAVRRAERTVTARERSAAALAVLERELRALPALLDALSAEEDALAPDATALPARTEELAALERRIRAAAERASAATVLDRLRSAHAEAARAHGVRAAEHAELVARRFAGFAGELAGALVRGDPCPVCGSCEHPQPAEHGELPPVGTGEIEKARTAVDRAAAAMDAAREAESAGALALAALEERAGATTAEELQTARAEAEMRLAASRSAATRLEELRRERSDLRLRSDDLAAALDTARAEHQRLSSDAALAAEALRLLRERIDAHRDGAASIADRVAALTAQRRLAEALVEAEDSATARREAAESADVQLAEVVADRGFASADDAESAALTSGERARAEAVVAEHERRRSAVDSVLADPELAGLPTAPVDLAAAEEDARAASARRDEARSRHSVLEHRAARLAELAVRAEERLGSLDARLRRHEELRALAETIDGRGQNTRRMDLEAFALAGRLEEIVAAANLRLNAMTSGRYALVHDDSLAYRGAASGLGIDVLDAFTGARRQPASLSGGETFLASLALALGLADVVTMQSGGVSLETMFIDEGFGSLDAETLETALGTLDALRSGGRTIGLISHVDAMRERLPTGLKVVVSDRGDSRILTA</sequence>
<dbReference type="GO" id="GO:0006302">
    <property type="term" value="P:double-strand break repair"/>
    <property type="evidence" value="ECO:0007669"/>
    <property type="project" value="InterPro"/>
</dbReference>
<proteinExistence type="inferred from homology"/>
<dbReference type="Pfam" id="PF13558">
    <property type="entry name" value="SbcC_Walker_B"/>
    <property type="match status" value="1"/>
</dbReference>
<evidence type="ECO:0000256" key="4">
    <source>
        <dbReference type="SAM" id="Coils"/>
    </source>
</evidence>
<evidence type="ECO:0000259" key="5">
    <source>
        <dbReference type="Pfam" id="PF13476"/>
    </source>
</evidence>
<name>A0A3T0SXV7_9MICO</name>
<dbReference type="Proteomes" id="UP000285317">
    <property type="component" value="Chromosome"/>
</dbReference>
<dbReference type="PANTHER" id="PTHR32114">
    <property type="entry name" value="ABC TRANSPORTER ABCH.3"/>
    <property type="match status" value="1"/>
</dbReference>
<feature type="coiled-coil region" evidence="4">
    <location>
        <begin position="529"/>
        <end position="613"/>
    </location>
</feature>
<organism evidence="6 7">
    <name type="scientific">Rathayibacter festucae DSM 15932</name>
    <dbReference type="NCBI Taxonomy" id="1328866"/>
    <lineage>
        <taxon>Bacteria</taxon>
        <taxon>Bacillati</taxon>
        <taxon>Actinomycetota</taxon>
        <taxon>Actinomycetes</taxon>
        <taxon>Micrococcales</taxon>
        <taxon>Microbacteriaceae</taxon>
        <taxon>Rathayibacter</taxon>
    </lineage>
</organism>
<keyword evidence="4" id="KW-0175">Coiled coil</keyword>
<dbReference type="RefSeq" id="WP_127886231.1">
    <property type="nucleotide sequence ID" value="NZ_CP028137.1"/>
</dbReference>
<dbReference type="EMBL" id="CP028137">
    <property type="protein sequence ID" value="AZZ51218.1"/>
    <property type="molecule type" value="Genomic_DNA"/>
</dbReference>
<reference evidence="6 7" key="1">
    <citation type="submission" date="2018-03" db="EMBL/GenBank/DDBJ databases">
        <title>Bacteriophage NCPPB3778 and a type I-E CRISPR drive the evolution of the US Biological Select Agent, Rathayibacter toxicus.</title>
        <authorList>
            <person name="Davis E.W.II."/>
            <person name="Tabima J.F."/>
            <person name="Weisberg A.J."/>
            <person name="Dantas Lopes L."/>
            <person name="Wiseman M.S."/>
            <person name="Wiseman M.S."/>
            <person name="Pupko T."/>
            <person name="Belcher M.S."/>
            <person name="Sechler A.J."/>
            <person name="Tancos M.A."/>
            <person name="Schroeder B.K."/>
            <person name="Murray T.D."/>
            <person name="Luster D.G."/>
            <person name="Schneider W.L."/>
            <person name="Rogers E."/>
            <person name="Andreote F.D."/>
            <person name="Grunwald N.J."/>
            <person name="Putnam M.L."/>
            <person name="Chang J.H."/>
        </authorList>
    </citation>
    <scope>NUCLEOTIDE SEQUENCE [LARGE SCALE GENOMIC DNA]</scope>
    <source>
        <strain evidence="6 7">DSM 15932</strain>
    </source>
</reference>
<dbReference type="Gene3D" id="3.40.50.300">
    <property type="entry name" value="P-loop containing nucleotide triphosphate hydrolases"/>
    <property type="match status" value="2"/>
</dbReference>
<dbReference type="Pfam" id="PF13476">
    <property type="entry name" value="AAA_23"/>
    <property type="match status" value="1"/>
</dbReference>
<dbReference type="AlphaFoldDB" id="A0A3T0SXV7"/>
<feature type="coiled-coil region" evidence="4">
    <location>
        <begin position="751"/>
        <end position="806"/>
    </location>
</feature>
<evidence type="ECO:0000313" key="6">
    <source>
        <dbReference type="EMBL" id="AZZ51218.1"/>
    </source>
</evidence>
<accession>A0A3T0SXV7</accession>
<evidence type="ECO:0000256" key="2">
    <source>
        <dbReference type="ARBA" id="ARBA00011322"/>
    </source>
</evidence>
<evidence type="ECO:0000256" key="1">
    <source>
        <dbReference type="ARBA" id="ARBA00006930"/>
    </source>
</evidence>
<dbReference type="InterPro" id="IPR027417">
    <property type="entry name" value="P-loop_NTPase"/>
</dbReference>
<evidence type="ECO:0000313" key="7">
    <source>
        <dbReference type="Proteomes" id="UP000285317"/>
    </source>
</evidence>
<dbReference type="GO" id="GO:0016887">
    <property type="term" value="F:ATP hydrolysis activity"/>
    <property type="evidence" value="ECO:0007669"/>
    <property type="project" value="InterPro"/>
</dbReference>
<comment type="subunit">
    <text evidence="2">Heterodimer of SbcC and SbcD.</text>
</comment>
<dbReference type="SUPFAM" id="SSF52540">
    <property type="entry name" value="P-loop containing nucleoside triphosphate hydrolases"/>
    <property type="match status" value="1"/>
</dbReference>
<gene>
    <name evidence="6" type="ORF">C1I64_03600</name>
</gene>
<comment type="similarity">
    <text evidence="1">Belongs to the SMC family. SbcC subfamily.</text>
</comment>
<evidence type="ECO:0000256" key="3">
    <source>
        <dbReference type="ARBA" id="ARBA00013368"/>
    </source>
</evidence>
<dbReference type="KEGG" id="rfs:C1I64_03600"/>